<dbReference type="SUPFAM" id="SSF51445">
    <property type="entry name" value="(Trans)glycosidases"/>
    <property type="match status" value="1"/>
</dbReference>
<dbReference type="GO" id="GO:0016787">
    <property type="term" value="F:hydrolase activity"/>
    <property type="evidence" value="ECO:0007669"/>
    <property type="project" value="UniProtKB-KW"/>
</dbReference>
<name>A0ABS9KJJ9_9BACT</name>
<dbReference type="InterPro" id="IPR036962">
    <property type="entry name" value="Glyco_hydro_3_N_sf"/>
</dbReference>
<keyword evidence="5 9" id="KW-0378">Hydrolase</keyword>
<evidence type="ECO:0000313" key="9">
    <source>
        <dbReference type="EMBL" id="MCG2591030.1"/>
    </source>
</evidence>
<dbReference type="InterPro" id="IPR001764">
    <property type="entry name" value="Glyco_hydro_3_N"/>
</dbReference>
<dbReference type="InterPro" id="IPR036881">
    <property type="entry name" value="Glyco_hydro_3_C_sf"/>
</dbReference>
<evidence type="ECO:0000256" key="6">
    <source>
        <dbReference type="ARBA" id="ARBA00023295"/>
    </source>
</evidence>
<reference evidence="9" key="2">
    <citation type="submission" date="2024-05" db="EMBL/GenBank/DDBJ databases">
        <title>Rhodohalobacter halophilus gen. nov., sp. nov., a moderately halophilic member of the family Balneolaceae.</title>
        <authorList>
            <person name="Xia J."/>
        </authorList>
    </citation>
    <scope>NUCLEOTIDE SEQUENCE</scope>
    <source>
        <strain evidence="9">WB101</strain>
    </source>
</reference>
<comment type="catalytic activity">
    <reaction evidence="1">
        <text>Hydrolysis of terminal, non-reducing beta-D-glucosyl residues with release of beta-D-glucose.</text>
        <dbReference type="EC" id="3.2.1.21"/>
    </reaction>
</comment>
<dbReference type="Gene3D" id="3.40.50.1700">
    <property type="entry name" value="Glycoside hydrolase family 3 C-terminal domain"/>
    <property type="match status" value="1"/>
</dbReference>
<evidence type="ECO:0000259" key="8">
    <source>
        <dbReference type="Pfam" id="PF01915"/>
    </source>
</evidence>
<comment type="caution">
    <text evidence="9">The sequence shown here is derived from an EMBL/GenBank/DDBJ whole genome shotgun (WGS) entry which is preliminary data.</text>
</comment>
<dbReference type="PANTHER" id="PTHR30620">
    <property type="entry name" value="PERIPLASMIC BETA-GLUCOSIDASE-RELATED"/>
    <property type="match status" value="1"/>
</dbReference>
<dbReference type="Proteomes" id="UP001165366">
    <property type="component" value="Unassembled WGS sequence"/>
</dbReference>
<feature type="domain" description="Glycoside hydrolase family 3 C-terminal" evidence="8">
    <location>
        <begin position="688"/>
        <end position="799"/>
    </location>
</feature>
<comment type="similarity">
    <text evidence="2">Belongs to the glycosyl hydrolase 3 family.</text>
</comment>
<reference evidence="9" key="1">
    <citation type="submission" date="2022-01" db="EMBL/GenBank/DDBJ databases">
        <authorList>
            <person name="Wang Y."/>
        </authorList>
    </citation>
    <scope>NUCLEOTIDE SEQUENCE</scope>
    <source>
        <strain evidence="9">WB101</strain>
    </source>
</reference>
<protein>
    <recommendedName>
        <fullName evidence="3">beta-glucosidase</fullName>
        <ecNumber evidence="3">3.2.1.21</ecNumber>
    </recommendedName>
</protein>
<dbReference type="Gene3D" id="3.20.20.300">
    <property type="entry name" value="Glycoside hydrolase, family 3, N-terminal domain"/>
    <property type="match status" value="1"/>
</dbReference>
<evidence type="ECO:0000256" key="5">
    <source>
        <dbReference type="ARBA" id="ARBA00022801"/>
    </source>
</evidence>
<proteinExistence type="inferred from homology"/>
<gene>
    <name evidence="9" type="ORF">L6773_20840</name>
</gene>
<evidence type="ECO:0000313" key="10">
    <source>
        <dbReference type="Proteomes" id="UP001165366"/>
    </source>
</evidence>
<dbReference type="RefSeq" id="WP_237856577.1">
    <property type="nucleotide sequence ID" value="NZ_JAKLWS010000057.1"/>
</dbReference>
<dbReference type="InterPro" id="IPR017853">
    <property type="entry name" value="GH"/>
</dbReference>
<evidence type="ECO:0000259" key="7">
    <source>
        <dbReference type="Pfam" id="PF00933"/>
    </source>
</evidence>
<keyword evidence="6" id="KW-0326">Glycosidase</keyword>
<dbReference type="SUPFAM" id="SSF52279">
    <property type="entry name" value="Beta-D-glucan exohydrolase, C-terminal domain"/>
    <property type="match status" value="1"/>
</dbReference>
<keyword evidence="10" id="KW-1185">Reference proteome</keyword>
<sequence>MNQSLGHIFSTIMIFVLILSGCTSNGTYEAENYPIEPEILGSGNVNWTETQTPDGWTMVTNEGGSTLGYSKSSGLNLIQANGYAFKDLNRNNLLDQFEDWRVDPETRATAMASEFTIEQMMGMKMNPFGFYTVSEDTLDGNMKNALELNYRQLRAPGENVDARTKVSWNNMVQAYIEGLEDITAIPAVWMDDPRSGDVSNWPGNLGLAATFNPEIGAEYARLTSEEWRAMGISMQVATQMDLATEPRWWRIPGTFGEDPALSMDMVSAIINGWQSTYDQDGNDLGWGDHSVNNQMKHWPGDGPGEGGRESHTRDGAYNVYPGGQFWTHTLPFAAAMDLPGKTESITAAMTSYSINLEANGSPIGGERVGSSYSEYIINNVLRGMYDWDGYILTDFGVMNTEGGRLPSSNFGVEDLTQTESMLGVLEAGADAFGEIGEAFQGDIDQGVKAYELGVAKLGQEAMDEIMKKSTERILRTHFNIGIVDNPYLSLEKAESVPDNEEHNERGYQAMLKSIVMLKNSDDIIHEASVEDEKPRVYIPRVYVAASGGFSRTPASAEPGFDLEIAGQYYDVLTDEVTETFTGPPDEDGNPTLHPDDIIRAPRSEIADCDFSIVKINNPQNGNPTFLGYGGVSRDGEKYTYRPISLQYRPYTANSEFVRQESISGDMIEVTENGEEKLVKENRSYFGETAIITNERHLDLVLNTESIAEKVIVAVDMSNPMVFHEFESEVDAIVVGFGGSVSDEAFLEIITGQVEPSGLLPLQMPANMETVEAQLEDVPRDMEPHVDSNGNAYDFAFGLNWSGVINDNRTEKYNVPPIIGNSPN</sequence>
<dbReference type="InterPro" id="IPR002772">
    <property type="entry name" value="Glyco_hydro_3_C"/>
</dbReference>
<evidence type="ECO:0000256" key="2">
    <source>
        <dbReference type="ARBA" id="ARBA00005336"/>
    </source>
</evidence>
<feature type="domain" description="Glycoside hydrolase family 3 N-terminal" evidence="7">
    <location>
        <begin position="179"/>
        <end position="430"/>
    </location>
</feature>
<accession>A0ABS9KJJ9</accession>
<dbReference type="EMBL" id="JAKLWS010000057">
    <property type="protein sequence ID" value="MCG2591030.1"/>
    <property type="molecule type" value="Genomic_DNA"/>
</dbReference>
<evidence type="ECO:0000256" key="3">
    <source>
        <dbReference type="ARBA" id="ARBA00012744"/>
    </source>
</evidence>
<organism evidence="9 10">
    <name type="scientific">Rhodohalobacter sulfatireducens</name>
    <dbReference type="NCBI Taxonomy" id="2911366"/>
    <lineage>
        <taxon>Bacteria</taxon>
        <taxon>Pseudomonadati</taxon>
        <taxon>Balneolota</taxon>
        <taxon>Balneolia</taxon>
        <taxon>Balneolales</taxon>
        <taxon>Balneolaceae</taxon>
        <taxon>Rhodohalobacter</taxon>
    </lineage>
</organism>
<dbReference type="Pfam" id="PF01915">
    <property type="entry name" value="Glyco_hydro_3_C"/>
    <property type="match status" value="1"/>
</dbReference>
<dbReference type="EC" id="3.2.1.21" evidence="3"/>
<dbReference type="InterPro" id="IPR051915">
    <property type="entry name" value="Cellulose_Degrad_GH3"/>
</dbReference>
<evidence type="ECO:0000256" key="4">
    <source>
        <dbReference type="ARBA" id="ARBA00022729"/>
    </source>
</evidence>
<dbReference type="PANTHER" id="PTHR30620:SF16">
    <property type="entry name" value="LYSOSOMAL BETA GLUCOSIDASE"/>
    <property type="match status" value="1"/>
</dbReference>
<dbReference type="Pfam" id="PF00933">
    <property type="entry name" value="Glyco_hydro_3"/>
    <property type="match status" value="1"/>
</dbReference>
<evidence type="ECO:0000256" key="1">
    <source>
        <dbReference type="ARBA" id="ARBA00000448"/>
    </source>
</evidence>
<dbReference type="PRINTS" id="PR00133">
    <property type="entry name" value="GLHYDRLASE3"/>
</dbReference>
<keyword evidence="4" id="KW-0732">Signal</keyword>